<gene>
    <name evidence="6" type="ORF">DLM65_13700</name>
    <name evidence="5" type="ORF">JF886_09320</name>
</gene>
<evidence type="ECO:0000313" key="8">
    <source>
        <dbReference type="Proteomes" id="UP000606991"/>
    </source>
</evidence>
<reference evidence="6" key="2">
    <citation type="submission" date="2018-05" db="EMBL/GenBank/DDBJ databases">
        <authorList>
            <person name="Ferrari B."/>
        </authorList>
    </citation>
    <scope>NUCLEOTIDE SEQUENCE</scope>
    <source>
        <strain evidence="6">RRmetagenome_bin12</strain>
    </source>
</reference>
<dbReference type="AlphaFoldDB" id="A0A2W5Z5X3"/>
<dbReference type="InterPro" id="IPR047048">
    <property type="entry name" value="TlyA"/>
</dbReference>
<reference evidence="5 8" key="3">
    <citation type="submission" date="2020-10" db="EMBL/GenBank/DDBJ databases">
        <title>Ca. Dormibacterota MAGs.</title>
        <authorList>
            <person name="Montgomery K."/>
        </authorList>
    </citation>
    <scope>NUCLEOTIDE SEQUENCE [LARGE SCALE GENOMIC DNA]</scope>
    <source>
        <strain evidence="5">SC8812_S17_18</strain>
    </source>
</reference>
<evidence type="ECO:0000256" key="2">
    <source>
        <dbReference type="ARBA" id="ARBA00029460"/>
    </source>
</evidence>
<comment type="caution">
    <text evidence="6">The sequence shown here is derived from an EMBL/GenBank/DDBJ whole genome shotgun (WGS) entry which is preliminary data.</text>
</comment>
<evidence type="ECO:0000256" key="3">
    <source>
        <dbReference type="PROSITE-ProRule" id="PRU00182"/>
    </source>
</evidence>
<dbReference type="PIRSF" id="PIRSF005578">
    <property type="entry name" value="TlyA"/>
    <property type="match status" value="1"/>
</dbReference>
<feature type="domain" description="RNA-binding S4" evidence="4">
    <location>
        <begin position="7"/>
        <end position="69"/>
    </location>
</feature>
<dbReference type="InterPro" id="IPR036986">
    <property type="entry name" value="S4_RNA-bd_sf"/>
</dbReference>
<proteinExistence type="inferred from homology"/>
<accession>A0A934NA91</accession>
<evidence type="ECO:0000313" key="5">
    <source>
        <dbReference type="EMBL" id="MBJ7595042.1"/>
    </source>
</evidence>
<dbReference type="SUPFAM" id="SSF53335">
    <property type="entry name" value="S-adenosyl-L-methionine-dependent methyltransferases"/>
    <property type="match status" value="1"/>
</dbReference>
<evidence type="ECO:0000256" key="1">
    <source>
        <dbReference type="ARBA" id="ARBA00022884"/>
    </source>
</evidence>
<dbReference type="InterPro" id="IPR002942">
    <property type="entry name" value="S4_RNA-bd"/>
</dbReference>
<dbReference type="InterPro" id="IPR029063">
    <property type="entry name" value="SAM-dependent_MTases_sf"/>
</dbReference>
<dbReference type="PANTHER" id="PTHR32319:SF0">
    <property type="entry name" value="BACTERIAL HEMOLYSIN-LIKE PROTEIN"/>
    <property type="match status" value="1"/>
</dbReference>
<evidence type="ECO:0000313" key="7">
    <source>
        <dbReference type="Proteomes" id="UP000248724"/>
    </source>
</evidence>
<keyword evidence="5" id="KW-0489">Methyltransferase</keyword>
<sequence length="251" mass="26168">MTTLSRSRLDDLLVERGLADTQARAQALIAAGLVEVDGVRADSSALPVAPDAGVRLTDRSHPWVGRGGLKLDAALEAFDVECRGRVCLDAGASTGGFTDVLLHRGAHLVYAVDVGHGQLHPRLGADPRVRVLDRTNVRSLAALDGPAPSLITLDLSFISLRAVLPNLALLAPGAEVVALFKPQFEVPREAVGRGGIVRDEAATATALNDFVAWAAGTLGAAVVHDSVEAGVRGAKGNQEWLVHLRLPGTAA</sequence>
<organism evidence="6 7">
    <name type="scientific">Candidatus Aeolococcus gillhamiae</name>
    <dbReference type="NCBI Taxonomy" id="3127015"/>
    <lineage>
        <taxon>Bacteria</taxon>
        <taxon>Bacillati</taxon>
        <taxon>Candidatus Dormiibacterota</taxon>
        <taxon>Candidatus Dormibacteria</taxon>
        <taxon>Candidatus Aeolococcales</taxon>
        <taxon>Candidatus Aeolococcaceae</taxon>
        <taxon>Candidatus Aeolococcus</taxon>
    </lineage>
</organism>
<comment type="similarity">
    <text evidence="2">Belongs to the TlyA family.</text>
</comment>
<dbReference type="Pfam" id="PF01728">
    <property type="entry name" value="FtsJ"/>
    <property type="match status" value="1"/>
</dbReference>
<dbReference type="GO" id="GO:0003723">
    <property type="term" value="F:RNA binding"/>
    <property type="evidence" value="ECO:0007669"/>
    <property type="project" value="UniProtKB-KW"/>
</dbReference>
<evidence type="ECO:0000313" key="6">
    <source>
        <dbReference type="EMBL" id="PZR78126.1"/>
    </source>
</evidence>
<dbReference type="Gene3D" id="3.10.290.10">
    <property type="entry name" value="RNA-binding S4 domain"/>
    <property type="match status" value="1"/>
</dbReference>
<dbReference type="Pfam" id="PF01479">
    <property type="entry name" value="S4"/>
    <property type="match status" value="1"/>
</dbReference>
<name>A0A2W5Z5X3_9BACT</name>
<dbReference type="GO" id="GO:0008168">
    <property type="term" value="F:methyltransferase activity"/>
    <property type="evidence" value="ECO:0007669"/>
    <property type="project" value="UniProtKB-KW"/>
</dbReference>
<dbReference type="EMBL" id="JAEKNS010000097">
    <property type="protein sequence ID" value="MBJ7595042.1"/>
    <property type="molecule type" value="Genomic_DNA"/>
</dbReference>
<keyword evidence="1 3" id="KW-0694">RNA-binding</keyword>
<dbReference type="Gene3D" id="3.40.50.150">
    <property type="entry name" value="Vaccinia Virus protein VP39"/>
    <property type="match status" value="1"/>
</dbReference>
<reference evidence="6 7" key="1">
    <citation type="journal article" date="2017" name="Nature">
        <title>Atmospheric trace gases support primary production in Antarctic desert surface soil.</title>
        <authorList>
            <person name="Ji M."/>
            <person name="Greening C."/>
            <person name="Vanwonterghem I."/>
            <person name="Carere C.R."/>
            <person name="Bay S.K."/>
            <person name="Steen J.A."/>
            <person name="Montgomery K."/>
            <person name="Lines T."/>
            <person name="Beardall J."/>
            <person name="van Dorst J."/>
            <person name="Snape I."/>
            <person name="Stott M.B."/>
            <person name="Hugenholtz P."/>
            <person name="Ferrari B.C."/>
        </authorList>
    </citation>
    <scope>NUCLEOTIDE SEQUENCE [LARGE SCALE GENOMIC DNA]</scope>
    <source>
        <strain evidence="6">RRmetagenome_bin12</strain>
    </source>
</reference>
<dbReference type="SUPFAM" id="SSF55174">
    <property type="entry name" value="Alpha-L RNA-binding motif"/>
    <property type="match status" value="1"/>
</dbReference>
<keyword evidence="5" id="KW-0808">Transferase</keyword>
<dbReference type="EMBL" id="QHBU01000268">
    <property type="protein sequence ID" value="PZR78126.1"/>
    <property type="molecule type" value="Genomic_DNA"/>
</dbReference>
<evidence type="ECO:0000259" key="4">
    <source>
        <dbReference type="SMART" id="SM00363"/>
    </source>
</evidence>
<dbReference type="RefSeq" id="WP_337311795.1">
    <property type="nucleotide sequence ID" value="NZ_JAEKNS010000097.1"/>
</dbReference>
<dbReference type="InterPro" id="IPR002877">
    <property type="entry name" value="RNA_MeTrfase_FtsJ_dom"/>
</dbReference>
<protein>
    <submittedName>
        <fullName evidence="5">TlyA family RNA methyltransferase</fullName>
    </submittedName>
    <submittedName>
        <fullName evidence="6">TlyA family rRNA (Cytidine-2'-O)-methyltransferase</fullName>
    </submittedName>
</protein>
<dbReference type="Proteomes" id="UP000606991">
    <property type="component" value="Unassembled WGS sequence"/>
</dbReference>
<dbReference type="NCBIfam" id="TIGR00478">
    <property type="entry name" value="tly"/>
    <property type="match status" value="1"/>
</dbReference>
<dbReference type="CDD" id="cd00165">
    <property type="entry name" value="S4"/>
    <property type="match status" value="1"/>
</dbReference>
<dbReference type="PROSITE" id="PS50889">
    <property type="entry name" value="S4"/>
    <property type="match status" value="1"/>
</dbReference>
<dbReference type="PANTHER" id="PTHR32319">
    <property type="entry name" value="BACTERIAL HEMOLYSIN-LIKE PROTEIN"/>
    <property type="match status" value="1"/>
</dbReference>
<dbReference type="InterPro" id="IPR004538">
    <property type="entry name" value="Hemolysin_A/TlyA"/>
</dbReference>
<dbReference type="Proteomes" id="UP000248724">
    <property type="component" value="Unassembled WGS sequence"/>
</dbReference>
<accession>A0A2W5Z5X3</accession>
<dbReference type="SMART" id="SM00363">
    <property type="entry name" value="S4"/>
    <property type="match status" value="1"/>
</dbReference>
<dbReference type="GO" id="GO:0032259">
    <property type="term" value="P:methylation"/>
    <property type="evidence" value="ECO:0007669"/>
    <property type="project" value="UniProtKB-KW"/>
</dbReference>